<reference evidence="2 3" key="1">
    <citation type="submission" date="2018-07" db="EMBL/GenBank/DDBJ databases">
        <title>Leeuwenhoekiella genomics.</title>
        <authorList>
            <person name="Tahon G."/>
            <person name="Willems A."/>
        </authorList>
    </citation>
    <scope>NUCLEOTIDE SEQUENCE [LARGE SCALE GENOMIC DNA]</scope>
    <source>
        <strain evidence="2 3">LMG 29608</strain>
    </source>
</reference>
<name>A0A4Q0PE00_9FLAO</name>
<protein>
    <recommendedName>
        <fullName evidence="4">NTF2-like N-terminal transpeptidase domain-containing protein</fullName>
    </recommendedName>
</protein>
<evidence type="ECO:0008006" key="4">
    <source>
        <dbReference type="Google" id="ProtNLM"/>
    </source>
</evidence>
<proteinExistence type="predicted"/>
<sequence>MKNSILTLAFATTLIFTSCVDRKTSDNGEVELKSQSEQVTPEDMYQTSGKEDADNPEDLTEINSAKKVINDYFDALSRGETAEAYQEMSQTSDRGTSSEFAEKHSNIETVTLSFTEDPKVTSGAEGTDVKMPLRYTIKTKQGNTETYNGSVMVVKKNKEDADYKIQGMTMTREDS</sequence>
<feature type="region of interest" description="Disordered" evidence="1">
    <location>
        <begin position="24"/>
        <end position="59"/>
    </location>
</feature>
<dbReference type="EMBL" id="QOVK01000003">
    <property type="protein sequence ID" value="RXG25104.1"/>
    <property type="molecule type" value="Genomic_DNA"/>
</dbReference>
<evidence type="ECO:0000313" key="3">
    <source>
        <dbReference type="Proteomes" id="UP000289859"/>
    </source>
</evidence>
<organism evidence="2 3">
    <name type="scientific">Leeuwenhoekiella polynyae</name>
    <dbReference type="NCBI Taxonomy" id="1550906"/>
    <lineage>
        <taxon>Bacteria</taxon>
        <taxon>Pseudomonadati</taxon>
        <taxon>Bacteroidota</taxon>
        <taxon>Flavobacteriia</taxon>
        <taxon>Flavobacteriales</taxon>
        <taxon>Flavobacteriaceae</taxon>
        <taxon>Leeuwenhoekiella</taxon>
    </lineage>
</organism>
<dbReference type="PROSITE" id="PS51257">
    <property type="entry name" value="PROKAR_LIPOPROTEIN"/>
    <property type="match status" value="1"/>
</dbReference>
<comment type="caution">
    <text evidence="2">The sequence shown here is derived from an EMBL/GenBank/DDBJ whole genome shotgun (WGS) entry which is preliminary data.</text>
</comment>
<keyword evidence="3" id="KW-1185">Reference proteome</keyword>
<evidence type="ECO:0000313" key="2">
    <source>
        <dbReference type="EMBL" id="RXG25104.1"/>
    </source>
</evidence>
<dbReference type="OrthoDB" id="1442986at2"/>
<feature type="compositionally biased region" description="Basic and acidic residues" evidence="1">
    <location>
        <begin position="24"/>
        <end position="34"/>
    </location>
</feature>
<evidence type="ECO:0000256" key="1">
    <source>
        <dbReference type="SAM" id="MobiDB-lite"/>
    </source>
</evidence>
<dbReference type="AlphaFoldDB" id="A0A4Q0PE00"/>
<dbReference type="RefSeq" id="WP_128764656.1">
    <property type="nucleotide sequence ID" value="NZ_JBHUOO010000048.1"/>
</dbReference>
<dbReference type="Proteomes" id="UP000289859">
    <property type="component" value="Unassembled WGS sequence"/>
</dbReference>
<gene>
    <name evidence="2" type="ORF">DSM02_1073</name>
</gene>
<accession>A0A4Q0PE00</accession>